<evidence type="ECO:0000313" key="13">
    <source>
        <dbReference type="Proteomes" id="UP000013776"/>
    </source>
</evidence>
<dbReference type="Gene3D" id="1.10.510.10">
    <property type="entry name" value="Transferase(Phosphotransferase) domain 1"/>
    <property type="match status" value="1"/>
</dbReference>
<feature type="binding site" evidence="9">
    <location>
        <position position="39"/>
    </location>
    <ligand>
        <name>ATP</name>
        <dbReference type="ChEBI" id="CHEBI:30616"/>
    </ligand>
</feature>
<evidence type="ECO:0000256" key="5">
    <source>
        <dbReference type="ARBA" id="ARBA00022840"/>
    </source>
</evidence>
<evidence type="ECO:0000313" key="12">
    <source>
        <dbReference type="EMBL" id="CCG83507.1"/>
    </source>
</evidence>
<dbReference type="SMART" id="SM00220">
    <property type="entry name" value="S_TKc"/>
    <property type="match status" value="1"/>
</dbReference>
<dbReference type="EC" id="2.7.11.1" evidence="1"/>
<dbReference type="InterPro" id="IPR048941">
    <property type="entry name" value="ATG1-like_MIT2"/>
</dbReference>
<dbReference type="Pfam" id="PF21127">
    <property type="entry name" value="ATG1-like_MIT2"/>
    <property type="match status" value="1"/>
</dbReference>
<dbReference type="FunFam" id="3.30.200.20:FF:000042">
    <property type="entry name" value="Aurora kinase A"/>
    <property type="match status" value="1"/>
</dbReference>
<keyword evidence="2" id="KW-0808">Transferase</keyword>
<dbReference type="InterPro" id="IPR045269">
    <property type="entry name" value="Atg1-like"/>
</dbReference>
<dbReference type="OrthoDB" id="346907at2759"/>
<keyword evidence="6" id="KW-0653">Protein transport</keyword>
<dbReference type="GO" id="GO:0061709">
    <property type="term" value="P:reticulophagy"/>
    <property type="evidence" value="ECO:0007669"/>
    <property type="project" value="TreeGrafter"/>
</dbReference>
<keyword evidence="7" id="KW-0072">Autophagy</keyword>
<evidence type="ECO:0000256" key="6">
    <source>
        <dbReference type="ARBA" id="ARBA00022927"/>
    </source>
</evidence>
<evidence type="ECO:0000256" key="4">
    <source>
        <dbReference type="ARBA" id="ARBA00022777"/>
    </source>
</evidence>
<dbReference type="InterPro" id="IPR008271">
    <property type="entry name" value="Ser/Thr_kinase_AS"/>
</dbReference>
<keyword evidence="5 9" id="KW-0067">ATP-binding</keyword>
<reference evidence="12 13" key="1">
    <citation type="journal article" date="2013" name="MBio">
        <title>Genome sequencing of the plant pathogen Taphrina deformans, the causal agent of peach leaf curl.</title>
        <authorList>
            <person name="Cisse O.H."/>
            <person name="Almeida J.M.G.C.F."/>
            <person name="Fonseca A."/>
            <person name="Kumar A.A."/>
            <person name="Salojaervi J."/>
            <person name="Overmyer K."/>
            <person name="Hauser P.M."/>
            <person name="Pagni M."/>
        </authorList>
    </citation>
    <scope>NUCLEOTIDE SEQUENCE [LARGE SCALE GENOMIC DNA]</scope>
    <source>
        <strain evidence="13">PYCC 5710 / ATCC 11124 / CBS 356.35 / IMI 108563 / JCM 9778 / NBRC 8474</strain>
    </source>
</reference>
<name>R4XCA9_TAPDE</name>
<dbReference type="eggNOG" id="KOG0595">
    <property type="taxonomic scope" value="Eukaryota"/>
</dbReference>
<dbReference type="CDD" id="cd14009">
    <property type="entry name" value="STKc_ATG1_ULK_like"/>
    <property type="match status" value="1"/>
</dbReference>
<dbReference type="STRING" id="1097556.R4XCA9"/>
<feature type="region of interest" description="Disordered" evidence="10">
    <location>
        <begin position="343"/>
        <end position="459"/>
    </location>
</feature>
<dbReference type="GO" id="GO:0005776">
    <property type="term" value="C:autophagosome"/>
    <property type="evidence" value="ECO:0007669"/>
    <property type="project" value="TreeGrafter"/>
</dbReference>
<feature type="compositionally biased region" description="Polar residues" evidence="10">
    <location>
        <begin position="405"/>
        <end position="417"/>
    </location>
</feature>
<keyword evidence="4 12" id="KW-0418">Kinase</keyword>
<gene>
    <name evidence="12" type="ORF">TAPDE_003741</name>
</gene>
<evidence type="ECO:0000259" key="11">
    <source>
        <dbReference type="PROSITE" id="PS50011"/>
    </source>
</evidence>
<sequence length="828" mass="91264">MDTTPLQNYELGREIGSGSFAKVYLGQTLTLPHKVVAVKSVLRSKLTKKLLENLESEISILKGIKHPHIVTLIDITNTGSHIHLIMEYCPLGDLSYFIKKREKLGLPGQIPLLNEIASNYPNVRRAGLNEILVKHFLQQLASALAFLRSKNLIHRDVKPQNLLLQPPVDQVQHSGVGLAHLPLLKLADFGFARYLQTSTMAETLCGSPLYMAPEILRYEKYDATADLWSVGTVLYEMLVGKPPFGASNPVELLKKIDMAKDMIKFPLDVVFNDDLQTLVKSLLRRNPKDRISFDDFFSSAAVREPLRAGSPSVTDPQTTLENSMMIRPGRRDHVPSPAFITDLIPVNTPPAPKAATAGSLPRPLNAEMTQQGKKSERLLNRGQSFREQRAGSSGLGFTGGSSVSKQESPQGESSKNATDLRDRRIQRTAQPPDANASPGTSRNEHSVQLRKEKERESEGEYVVVEKRMVEMNAFADAMARSPRLGQMSRRRPSTFSRASPPLSSPDLSDQMPNNATVQALATAERRLGSSPTSALAKALSIANQRLFGGGSPPSWLEQMVNNAVQLTSPSTFYNTKSDACLWSTNSASMSSEEFTLISALEGLSIKSTVVYDFGELKLRQLIPPPPSQSDDRIDGLLTNEAVVSLCEEAVALYLKTLQLLQQNIDSVQAWLARGSSRTPSPQINDIVQWTRDRYNEVLEKAEYLQHKKNTTLALVGADYPFDTITAEKLLYDRALELGRGAAVHEIVGEDLSQCEGDYEASVLMLEAILITGLSASTETGDKIVDDDRAVIERWVQLTKKRLEKLREKIDQMKASPGLQASLGSGGRS</sequence>
<organism evidence="12 13">
    <name type="scientific">Taphrina deformans (strain PYCC 5710 / ATCC 11124 / CBS 356.35 / IMI 108563 / JCM 9778 / NBRC 8474)</name>
    <name type="common">Peach leaf curl fungus</name>
    <name type="synonym">Lalaria deformans</name>
    <dbReference type="NCBI Taxonomy" id="1097556"/>
    <lineage>
        <taxon>Eukaryota</taxon>
        <taxon>Fungi</taxon>
        <taxon>Dikarya</taxon>
        <taxon>Ascomycota</taxon>
        <taxon>Taphrinomycotina</taxon>
        <taxon>Taphrinomycetes</taxon>
        <taxon>Taphrinales</taxon>
        <taxon>Taphrinaceae</taxon>
        <taxon>Taphrina</taxon>
    </lineage>
</organism>
<dbReference type="GO" id="GO:0000422">
    <property type="term" value="P:autophagy of mitochondrion"/>
    <property type="evidence" value="ECO:0007669"/>
    <property type="project" value="TreeGrafter"/>
</dbReference>
<dbReference type="Pfam" id="PF12063">
    <property type="entry name" value="ATG1-like_MIT1"/>
    <property type="match status" value="1"/>
</dbReference>
<protein>
    <recommendedName>
        <fullName evidence="1">non-specific serine/threonine protein kinase</fullName>
        <ecNumber evidence="1">2.7.11.1</ecNumber>
    </recommendedName>
    <alternativeName>
        <fullName evidence="8">Autophagy-related protein 1</fullName>
    </alternativeName>
</protein>
<evidence type="ECO:0000256" key="10">
    <source>
        <dbReference type="SAM" id="MobiDB-lite"/>
    </source>
</evidence>
<feature type="compositionally biased region" description="Basic and acidic residues" evidence="10">
    <location>
        <begin position="442"/>
        <end position="459"/>
    </location>
</feature>
<evidence type="ECO:0000256" key="3">
    <source>
        <dbReference type="ARBA" id="ARBA00022741"/>
    </source>
</evidence>
<keyword evidence="3 9" id="KW-0547">Nucleotide-binding</keyword>
<feature type="compositionally biased region" description="Basic and acidic residues" evidence="10">
    <location>
        <begin position="373"/>
        <end position="389"/>
    </location>
</feature>
<feature type="domain" description="Protein kinase" evidence="11">
    <location>
        <begin position="9"/>
        <end position="302"/>
    </location>
</feature>
<dbReference type="Proteomes" id="UP000013776">
    <property type="component" value="Unassembled WGS sequence"/>
</dbReference>
<dbReference type="GO" id="GO:0005524">
    <property type="term" value="F:ATP binding"/>
    <property type="evidence" value="ECO:0007669"/>
    <property type="project" value="UniProtKB-UniRule"/>
</dbReference>
<dbReference type="GO" id="GO:0010506">
    <property type="term" value="P:regulation of autophagy"/>
    <property type="evidence" value="ECO:0007669"/>
    <property type="project" value="InterPro"/>
</dbReference>
<dbReference type="InterPro" id="IPR011009">
    <property type="entry name" value="Kinase-like_dom_sf"/>
</dbReference>
<keyword evidence="12" id="KW-0723">Serine/threonine-protein kinase</keyword>
<dbReference type="PROSITE" id="PS00107">
    <property type="entry name" value="PROTEIN_KINASE_ATP"/>
    <property type="match status" value="1"/>
</dbReference>
<evidence type="ECO:0000256" key="8">
    <source>
        <dbReference type="ARBA" id="ARBA00030237"/>
    </source>
</evidence>
<dbReference type="VEuPathDB" id="FungiDB:TAPDE_003741"/>
<keyword evidence="13" id="KW-1185">Reference proteome</keyword>
<dbReference type="AlphaFoldDB" id="R4XCA9"/>
<keyword evidence="6" id="KW-0813">Transport</keyword>
<comment type="caution">
    <text evidence="12">The sequence shown here is derived from an EMBL/GenBank/DDBJ whole genome shotgun (WGS) entry which is preliminary data.</text>
</comment>
<dbReference type="GO" id="GO:0034727">
    <property type="term" value="P:piecemeal microautophagy of the nucleus"/>
    <property type="evidence" value="ECO:0007669"/>
    <property type="project" value="TreeGrafter"/>
</dbReference>
<dbReference type="PROSITE" id="PS00108">
    <property type="entry name" value="PROTEIN_KINASE_ST"/>
    <property type="match status" value="1"/>
</dbReference>
<feature type="region of interest" description="Disordered" evidence="10">
    <location>
        <begin position="480"/>
        <end position="512"/>
    </location>
</feature>
<evidence type="ECO:0000256" key="2">
    <source>
        <dbReference type="ARBA" id="ARBA00022679"/>
    </source>
</evidence>
<dbReference type="GO" id="GO:0004674">
    <property type="term" value="F:protein serine/threonine kinase activity"/>
    <property type="evidence" value="ECO:0007669"/>
    <property type="project" value="UniProtKB-KW"/>
</dbReference>
<accession>R4XCA9</accession>
<feature type="compositionally biased region" description="Low complexity" evidence="10">
    <location>
        <begin position="499"/>
        <end position="509"/>
    </location>
</feature>
<dbReference type="Pfam" id="PF00069">
    <property type="entry name" value="Pkinase"/>
    <property type="match status" value="1"/>
</dbReference>
<dbReference type="GO" id="GO:0005829">
    <property type="term" value="C:cytosol"/>
    <property type="evidence" value="ECO:0007669"/>
    <property type="project" value="TreeGrafter"/>
</dbReference>
<dbReference type="GO" id="GO:0000045">
    <property type="term" value="P:autophagosome assembly"/>
    <property type="evidence" value="ECO:0007669"/>
    <property type="project" value="TreeGrafter"/>
</dbReference>
<dbReference type="InterPro" id="IPR017441">
    <property type="entry name" value="Protein_kinase_ATP_BS"/>
</dbReference>
<dbReference type="InterPro" id="IPR000719">
    <property type="entry name" value="Prot_kinase_dom"/>
</dbReference>
<dbReference type="PANTHER" id="PTHR24348:SF22">
    <property type="entry name" value="NON-SPECIFIC SERINE_THREONINE PROTEIN KINASE"/>
    <property type="match status" value="1"/>
</dbReference>
<evidence type="ECO:0000256" key="9">
    <source>
        <dbReference type="PROSITE-ProRule" id="PRU10141"/>
    </source>
</evidence>
<dbReference type="InterPro" id="IPR022708">
    <property type="entry name" value="Atg1-like_tMIT"/>
</dbReference>
<dbReference type="SUPFAM" id="SSF56112">
    <property type="entry name" value="Protein kinase-like (PK-like)"/>
    <property type="match status" value="1"/>
</dbReference>
<evidence type="ECO:0000256" key="7">
    <source>
        <dbReference type="ARBA" id="ARBA00023006"/>
    </source>
</evidence>
<dbReference type="GO" id="GO:0042594">
    <property type="term" value="P:response to starvation"/>
    <property type="evidence" value="ECO:0007669"/>
    <property type="project" value="TreeGrafter"/>
</dbReference>
<dbReference type="PANTHER" id="PTHR24348">
    <property type="entry name" value="SERINE/THREONINE-PROTEIN KINASE UNC-51-RELATED"/>
    <property type="match status" value="1"/>
</dbReference>
<dbReference type="EMBL" id="CAHR02000154">
    <property type="protein sequence ID" value="CCG83507.1"/>
    <property type="molecule type" value="Genomic_DNA"/>
</dbReference>
<proteinExistence type="predicted"/>
<dbReference type="PROSITE" id="PS50011">
    <property type="entry name" value="PROTEIN_KINASE_DOM"/>
    <property type="match status" value="1"/>
</dbReference>
<evidence type="ECO:0000256" key="1">
    <source>
        <dbReference type="ARBA" id="ARBA00012513"/>
    </source>
</evidence>
<dbReference type="GO" id="GO:0034045">
    <property type="term" value="C:phagophore assembly site membrane"/>
    <property type="evidence" value="ECO:0007669"/>
    <property type="project" value="TreeGrafter"/>
</dbReference>
<dbReference type="GO" id="GO:0015031">
    <property type="term" value="P:protein transport"/>
    <property type="evidence" value="ECO:0007669"/>
    <property type="project" value="UniProtKB-KW"/>
</dbReference>